<accession>U2KWA1</accession>
<gene>
    <name evidence="1" type="ORF">RUMCAL_01093</name>
</gene>
<name>U2KWA1_9FIRM</name>
<sequence>MRQFYYYITLLLLCQVENCEHIFLRIVQYAYLLLKCIQKARLFPIGLSHNSIQIFCYAL</sequence>
<proteinExistence type="predicted"/>
<dbReference type="Proteomes" id="UP000016662">
    <property type="component" value="Unassembled WGS sequence"/>
</dbReference>
<comment type="caution">
    <text evidence="1">The sequence shown here is derived from an EMBL/GenBank/DDBJ whole genome shotgun (WGS) entry which is preliminary data.</text>
</comment>
<dbReference type="AlphaFoldDB" id="U2KWA1"/>
<protein>
    <submittedName>
        <fullName evidence="1">Uncharacterized protein</fullName>
    </submittedName>
</protein>
<keyword evidence="2" id="KW-1185">Reference proteome</keyword>
<evidence type="ECO:0000313" key="1">
    <source>
        <dbReference type="EMBL" id="ERJ96542.1"/>
    </source>
</evidence>
<reference evidence="1 2" key="1">
    <citation type="submission" date="2013-07" db="EMBL/GenBank/DDBJ databases">
        <authorList>
            <person name="Weinstock G."/>
            <person name="Sodergren E."/>
            <person name="Wylie T."/>
            <person name="Fulton L."/>
            <person name="Fulton R."/>
            <person name="Fronick C."/>
            <person name="O'Laughlin M."/>
            <person name="Godfrey J."/>
            <person name="Miner T."/>
            <person name="Herter B."/>
            <person name="Appelbaum E."/>
            <person name="Cordes M."/>
            <person name="Lek S."/>
            <person name="Wollam A."/>
            <person name="Pepin K.H."/>
            <person name="Palsikar V.B."/>
            <person name="Mitreva M."/>
            <person name="Wilson R.K."/>
        </authorList>
    </citation>
    <scope>NUCLEOTIDE SEQUENCE [LARGE SCALE GENOMIC DNA]</scope>
    <source>
        <strain evidence="1 2">ATCC 27760</strain>
    </source>
</reference>
<organism evidence="1 2">
    <name type="scientific">Ruminococcus callidus ATCC 27760</name>
    <dbReference type="NCBI Taxonomy" id="411473"/>
    <lineage>
        <taxon>Bacteria</taxon>
        <taxon>Bacillati</taxon>
        <taxon>Bacillota</taxon>
        <taxon>Clostridia</taxon>
        <taxon>Eubacteriales</taxon>
        <taxon>Oscillospiraceae</taxon>
        <taxon>Ruminococcus</taxon>
    </lineage>
</organism>
<dbReference type="EMBL" id="AWVF01000126">
    <property type="protein sequence ID" value="ERJ96542.1"/>
    <property type="molecule type" value="Genomic_DNA"/>
</dbReference>
<dbReference type="HOGENOM" id="CLU_2957903_0_0_9"/>
<evidence type="ECO:0000313" key="2">
    <source>
        <dbReference type="Proteomes" id="UP000016662"/>
    </source>
</evidence>